<reference evidence="2 3" key="2">
    <citation type="journal article" date="2013" name="PLoS Genet.">
        <title>Comparative genome structure, secondary metabolite, and effector coding capacity across Cochliobolus pathogens.</title>
        <authorList>
            <person name="Condon B.J."/>
            <person name="Leng Y."/>
            <person name="Wu D."/>
            <person name="Bushley K.E."/>
            <person name="Ohm R.A."/>
            <person name="Otillar R."/>
            <person name="Martin J."/>
            <person name="Schackwitz W."/>
            <person name="Grimwood J."/>
            <person name="MohdZainudin N."/>
            <person name="Xue C."/>
            <person name="Wang R."/>
            <person name="Manning V.A."/>
            <person name="Dhillon B."/>
            <person name="Tu Z.J."/>
            <person name="Steffenson B.J."/>
            <person name="Salamov A."/>
            <person name="Sun H."/>
            <person name="Lowry S."/>
            <person name="LaButti K."/>
            <person name="Han J."/>
            <person name="Copeland A."/>
            <person name="Lindquist E."/>
            <person name="Barry K."/>
            <person name="Schmutz J."/>
            <person name="Baker S.E."/>
            <person name="Ciuffetti L.M."/>
            <person name="Grigoriev I.V."/>
            <person name="Zhong S."/>
            <person name="Turgeon B.G."/>
        </authorList>
    </citation>
    <scope>NUCLEOTIDE SEQUENCE [LARGE SCALE GENOMIC DNA]</scope>
    <source>
        <strain evidence="3">28A</strain>
    </source>
</reference>
<dbReference type="AlphaFoldDB" id="R0KM21"/>
<sequence length="62" mass="6875">MAFVAFSIFCMVPIHIYVSVGVCGALGEEVYTPRARQHGRPLAGGMLEKNKKKKKELSGFYL</sequence>
<dbReference type="Proteomes" id="UP000016935">
    <property type="component" value="Unassembled WGS sequence"/>
</dbReference>
<proteinExistence type="predicted"/>
<dbReference type="RefSeq" id="XP_008023607.1">
    <property type="nucleotide sequence ID" value="XM_008025416.1"/>
</dbReference>
<reference evidence="2 3" key="1">
    <citation type="journal article" date="2012" name="PLoS Pathog.">
        <title>Diverse lifestyles and strategies of plant pathogenesis encoded in the genomes of eighteen Dothideomycetes fungi.</title>
        <authorList>
            <person name="Ohm R.A."/>
            <person name="Feau N."/>
            <person name="Henrissat B."/>
            <person name="Schoch C.L."/>
            <person name="Horwitz B.A."/>
            <person name="Barry K.W."/>
            <person name="Condon B.J."/>
            <person name="Copeland A.C."/>
            <person name="Dhillon B."/>
            <person name="Glaser F."/>
            <person name="Hesse C.N."/>
            <person name="Kosti I."/>
            <person name="LaButti K."/>
            <person name="Lindquist E.A."/>
            <person name="Lucas S."/>
            <person name="Salamov A.A."/>
            <person name="Bradshaw R.E."/>
            <person name="Ciuffetti L."/>
            <person name="Hamelin R.C."/>
            <person name="Kema G.H.J."/>
            <person name="Lawrence C."/>
            <person name="Scott J.A."/>
            <person name="Spatafora J.W."/>
            <person name="Turgeon B.G."/>
            <person name="de Wit P.J.G.M."/>
            <person name="Zhong S."/>
            <person name="Goodwin S.B."/>
            <person name="Grigoriev I.V."/>
        </authorList>
    </citation>
    <scope>NUCLEOTIDE SEQUENCE [LARGE SCALE GENOMIC DNA]</scope>
    <source>
        <strain evidence="3">28A</strain>
    </source>
</reference>
<keyword evidence="1" id="KW-0812">Transmembrane</keyword>
<keyword evidence="3" id="KW-1185">Reference proteome</keyword>
<feature type="transmembrane region" description="Helical" evidence="1">
    <location>
        <begin position="6"/>
        <end position="27"/>
    </location>
</feature>
<evidence type="ECO:0000313" key="2">
    <source>
        <dbReference type="EMBL" id="EOA88987.1"/>
    </source>
</evidence>
<dbReference type="HOGENOM" id="CLU_2905601_0_0_1"/>
<evidence type="ECO:0000313" key="3">
    <source>
        <dbReference type="Proteomes" id="UP000016935"/>
    </source>
</evidence>
<keyword evidence="1" id="KW-1133">Transmembrane helix</keyword>
<evidence type="ECO:0000256" key="1">
    <source>
        <dbReference type="SAM" id="Phobius"/>
    </source>
</evidence>
<name>R0KM21_EXST2</name>
<dbReference type="EMBL" id="KB908526">
    <property type="protein sequence ID" value="EOA88987.1"/>
    <property type="molecule type" value="Genomic_DNA"/>
</dbReference>
<gene>
    <name evidence="2" type="ORF">SETTUDRAFT_168193</name>
</gene>
<accession>R0KM21</accession>
<dbReference type="GeneID" id="19400459"/>
<organism evidence="2 3">
    <name type="scientific">Exserohilum turcicum (strain 28A)</name>
    <name type="common">Northern leaf blight fungus</name>
    <name type="synonym">Setosphaeria turcica</name>
    <dbReference type="NCBI Taxonomy" id="671987"/>
    <lineage>
        <taxon>Eukaryota</taxon>
        <taxon>Fungi</taxon>
        <taxon>Dikarya</taxon>
        <taxon>Ascomycota</taxon>
        <taxon>Pezizomycotina</taxon>
        <taxon>Dothideomycetes</taxon>
        <taxon>Pleosporomycetidae</taxon>
        <taxon>Pleosporales</taxon>
        <taxon>Pleosporineae</taxon>
        <taxon>Pleosporaceae</taxon>
        <taxon>Exserohilum</taxon>
    </lineage>
</organism>
<keyword evidence="1" id="KW-0472">Membrane</keyword>
<protein>
    <submittedName>
        <fullName evidence="2">Uncharacterized protein</fullName>
    </submittedName>
</protein>